<dbReference type="AlphaFoldDB" id="G5JVS2"/>
<comment type="caution">
    <text evidence="1">The sequence shown here is derived from an EMBL/GenBank/DDBJ whole genome shotgun (WGS) entry which is preliminary data.</text>
</comment>
<protein>
    <submittedName>
        <fullName evidence="1">Uncharacterized protein</fullName>
    </submittedName>
</protein>
<dbReference type="STRING" id="764298.STRMA_0928"/>
<evidence type="ECO:0000313" key="1">
    <source>
        <dbReference type="EMBL" id="EHJ52375.1"/>
    </source>
</evidence>
<proteinExistence type="predicted"/>
<name>G5JVS2_9STRE</name>
<organism evidence="1 2">
    <name type="scientific">Streptococcus macacae NCTC 11558</name>
    <dbReference type="NCBI Taxonomy" id="764298"/>
    <lineage>
        <taxon>Bacteria</taxon>
        <taxon>Bacillati</taxon>
        <taxon>Bacillota</taxon>
        <taxon>Bacilli</taxon>
        <taxon>Lactobacillales</taxon>
        <taxon>Streptococcaceae</taxon>
        <taxon>Streptococcus</taxon>
    </lineage>
</organism>
<keyword evidence="2" id="KW-1185">Reference proteome</keyword>
<dbReference type="Proteomes" id="UP000003573">
    <property type="component" value="Unassembled WGS sequence"/>
</dbReference>
<accession>G5JVS2</accession>
<sequence length="40" mass="4492">MHCLRYSGEIGAVHALYKKREPFTPNECSNLLNLAALALF</sequence>
<evidence type="ECO:0000313" key="2">
    <source>
        <dbReference type="Proteomes" id="UP000003573"/>
    </source>
</evidence>
<reference evidence="1 2" key="1">
    <citation type="journal article" date="2014" name="Int. J. Syst. Evol. Microbiol.">
        <title>Phylogenomics and the dynamic genome evolution of the genus Streptococcus.</title>
        <authorList>
            <consortium name="The Broad Institute Genome Sequencing Platform"/>
            <person name="Richards V.P."/>
            <person name="Palmer S.R."/>
            <person name="Pavinski Bitar P.D."/>
            <person name="Qin X."/>
            <person name="Weinstock G.M."/>
            <person name="Highlander S.K."/>
            <person name="Town C.D."/>
            <person name="Burne R.A."/>
            <person name="Stanhope M.J."/>
        </authorList>
    </citation>
    <scope>NUCLEOTIDE SEQUENCE [LARGE SCALE GENOMIC DNA]</scope>
    <source>
        <strain evidence="1 2">NCTC 11558</strain>
    </source>
</reference>
<gene>
    <name evidence="1" type="ORF">STRMA_0928</name>
</gene>
<dbReference type="EMBL" id="AEUW02000001">
    <property type="protein sequence ID" value="EHJ52375.1"/>
    <property type="molecule type" value="Genomic_DNA"/>
</dbReference>